<feature type="transmembrane region" description="Helical" evidence="4">
    <location>
        <begin position="180"/>
        <end position="201"/>
    </location>
</feature>
<dbReference type="Proteomes" id="UP000253083">
    <property type="component" value="Unassembled WGS sequence"/>
</dbReference>
<name>A0A395JR69_9GAMM</name>
<keyword evidence="7" id="KW-1185">Reference proteome</keyword>
<gene>
    <name evidence="6" type="ORF">DFR28_101206</name>
</gene>
<dbReference type="PANTHER" id="PTHR43280">
    <property type="entry name" value="ARAC-FAMILY TRANSCRIPTIONAL REGULATOR"/>
    <property type="match status" value="1"/>
</dbReference>
<keyword evidence="4" id="KW-1133">Transmembrane helix</keyword>
<dbReference type="PROSITE" id="PS01124">
    <property type="entry name" value="HTH_ARAC_FAMILY_2"/>
    <property type="match status" value="1"/>
</dbReference>
<organism evidence="6 7">
    <name type="scientific">Arenicella xantha</name>
    <dbReference type="NCBI Taxonomy" id="644221"/>
    <lineage>
        <taxon>Bacteria</taxon>
        <taxon>Pseudomonadati</taxon>
        <taxon>Pseudomonadota</taxon>
        <taxon>Gammaproteobacteria</taxon>
        <taxon>Arenicellales</taxon>
        <taxon>Arenicellaceae</taxon>
        <taxon>Arenicella</taxon>
    </lineage>
</organism>
<reference evidence="6 7" key="1">
    <citation type="submission" date="2018-06" db="EMBL/GenBank/DDBJ databases">
        <title>Genomic Encyclopedia of Type Strains, Phase IV (KMG-IV): sequencing the most valuable type-strain genomes for metagenomic binning, comparative biology and taxonomic classification.</title>
        <authorList>
            <person name="Goeker M."/>
        </authorList>
    </citation>
    <scope>NUCLEOTIDE SEQUENCE [LARGE SCALE GENOMIC DNA]</scope>
    <source>
        <strain evidence="6 7">DSM 24032</strain>
    </source>
</reference>
<dbReference type="GO" id="GO:0043565">
    <property type="term" value="F:sequence-specific DNA binding"/>
    <property type="evidence" value="ECO:0007669"/>
    <property type="project" value="InterPro"/>
</dbReference>
<sequence length="344" mass="39130">MIQHISIILTGFSVVAMLVLLAAYGLFLPEMRKSPLSKLACAILLLSLIFLQIGHYLYFTQQTPLLDIPLYGALLVTIPAAFFFFTRVVLFPHVSYRAHDLVHLLPILFSPLLPQAYLPVYAFIVGTGYTLWFVIQVIRLRGQHTRFHFELFFFGIFAIMALMALGLGLALPFIPHHYYYVLYANSVSGAVLLIVAALIFFPHLLGDLHDITELAYAKSKLQGIDTDVKVQQLERLMRHEKQYENENLSLPIMAEMMSLTPHQLSELINTHYGHGFSRFVREYRVRAAQKLLLDELQTSVLTISLMTGFKTQSNFYTAFKEIVGTSPGQYRKRLTAKPNDEPST</sequence>
<dbReference type="SUPFAM" id="SSF46689">
    <property type="entry name" value="Homeodomain-like"/>
    <property type="match status" value="1"/>
</dbReference>
<evidence type="ECO:0000313" key="7">
    <source>
        <dbReference type="Proteomes" id="UP000253083"/>
    </source>
</evidence>
<keyword evidence="4" id="KW-0812">Transmembrane</keyword>
<evidence type="ECO:0000256" key="3">
    <source>
        <dbReference type="ARBA" id="ARBA00023163"/>
    </source>
</evidence>
<evidence type="ECO:0000256" key="4">
    <source>
        <dbReference type="SAM" id="Phobius"/>
    </source>
</evidence>
<keyword evidence="2 6" id="KW-0238">DNA-binding</keyword>
<comment type="caution">
    <text evidence="6">The sequence shown here is derived from an EMBL/GenBank/DDBJ whole genome shotgun (WGS) entry which is preliminary data.</text>
</comment>
<keyword evidence="4" id="KW-0472">Membrane</keyword>
<dbReference type="AlphaFoldDB" id="A0A395JR69"/>
<dbReference type="PANTHER" id="PTHR43280:SF29">
    <property type="entry name" value="ARAC-FAMILY TRANSCRIPTIONAL REGULATOR"/>
    <property type="match status" value="1"/>
</dbReference>
<dbReference type="PROSITE" id="PS00041">
    <property type="entry name" value="HTH_ARAC_FAMILY_1"/>
    <property type="match status" value="1"/>
</dbReference>
<keyword evidence="1" id="KW-0805">Transcription regulation</keyword>
<feature type="transmembrane region" description="Helical" evidence="4">
    <location>
        <begin position="120"/>
        <end position="139"/>
    </location>
</feature>
<feature type="transmembrane region" description="Helical" evidence="4">
    <location>
        <begin position="39"/>
        <end position="58"/>
    </location>
</feature>
<dbReference type="OrthoDB" id="345413at2"/>
<dbReference type="RefSeq" id="WP_113952440.1">
    <property type="nucleotide sequence ID" value="NZ_QNRT01000001.1"/>
</dbReference>
<dbReference type="InterPro" id="IPR018060">
    <property type="entry name" value="HTH_AraC"/>
</dbReference>
<dbReference type="Gene3D" id="1.10.10.60">
    <property type="entry name" value="Homeodomain-like"/>
    <property type="match status" value="2"/>
</dbReference>
<dbReference type="SMART" id="SM00342">
    <property type="entry name" value="HTH_ARAC"/>
    <property type="match status" value="1"/>
</dbReference>
<dbReference type="InterPro" id="IPR018062">
    <property type="entry name" value="HTH_AraC-typ_CS"/>
</dbReference>
<evidence type="ECO:0000313" key="6">
    <source>
        <dbReference type="EMBL" id="RBP52822.1"/>
    </source>
</evidence>
<accession>A0A395JR69</accession>
<dbReference type="EMBL" id="QNRT01000001">
    <property type="protein sequence ID" value="RBP52822.1"/>
    <property type="molecule type" value="Genomic_DNA"/>
</dbReference>
<dbReference type="GO" id="GO:0003700">
    <property type="term" value="F:DNA-binding transcription factor activity"/>
    <property type="evidence" value="ECO:0007669"/>
    <property type="project" value="InterPro"/>
</dbReference>
<dbReference type="InterPro" id="IPR009057">
    <property type="entry name" value="Homeodomain-like_sf"/>
</dbReference>
<evidence type="ECO:0000259" key="5">
    <source>
        <dbReference type="PROSITE" id="PS01124"/>
    </source>
</evidence>
<evidence type="ECO:0000256" key="1">
    <source>
        <dbReference type="ARBA" id="ARBA00023015"/>
    </source>
</evidence>
<feature type="domain" description="HTH araC/xylS-type" evidence="5">
    <location>
        <begin position="234"/>
        <end position="333"/>
    </location>
</feature>
<protein>
    <submittedName>
        <fullName evidence="6">AraC-like DNA-binding protein</fullName>
    </submittedName>
</protein>
<dbReference type="InParanoid" id="A0A395JR69"/>
<feature type="transmembrane region" description="Helical" evidence="4">
    <location>
        <begin position="6"/>
        <end position="27"/>
    </location>
</feature>
<dbReference type="Pfam" id="PF12833">
    <property type="entry name" value="HTH_18"/>
    <property type="match status" value="1"/>
</dbReference>
<evidence type="ECO:0000256" key="2">
    <source>
        <dbReference type="ARBA" id="ARBA00023125"/>
    </source>
</evidence>
<keyword evidence="3" id="KW-0804">Transcription</keyword>
<feature type="transmembrane region" description="Helical" evidence="4">
    <location>
        <begin position="151"/>
        <end position="174"/>
    </location>
</feature>
<proteinExistence type="predicted"/>
<feature type="transmembrane region" description="Helical" evidence="4">
    <location>
        <begin position="70"/>
        <end position="91"/>
    </location>
</feature>